<feature type="compositionally biased region" description="Basic and acidic residues" evidence="2">
    <location>
        <begin position="136"/>
        <end position="155"/>
    </location>
</feature>
<dbReference type="OrthoDB" id="433738at2759"/>
<feature type="region of interest" description="Disordered" evidence="2">
    <location>
        <begin position="89"/>
        <end position="112"/>
    </location>
</feature>
<dbReference type="GO" id="GO:0000786">
    <property type="term" value="C:nucleosome"/>
    <property type="evidence" value="ECO:0007669"/>
    <property type="project" value="InterPro"/>
</dbReference>
<evidence type="ECO:0000256" key="1">
    <source>
        <dbReference type="ARBA" id="ARBA00006846"/>
    </source>
</evidence>
<dbReference type="GO" id="GO:0046982">
    <property type="term" value="F:protein heterodimerization activity"/>
    <property type="evidence" value="ECO:0007669"/>
    <property type="project" value="InterPro"/>
</dbReference>
<feature type="region of interest" description="Disordered" evidence="2">
    <location>
        <begin position="133"/>
        <end position="176"/>
    </location>
</feature>
<feature type="compositionally biased region" description="Low complexity" evidence="2">
    <location>
        <begin position="89"/>
        <end position="110"/>
    </location>
</feature>
<accession>A0A8H5C3N8</accession>
<dbReference type="PANTHER" id="PTHR23428">
    <property type="entry name" value="HISTONE H2B"/>
    <property type="match status" value="1"/>
</dbReference>
<evidence type="ECO:0000256" key="2">
    <source>
        <dbReference type="SAM" id="MobiDB-lite"/>
    </source>
</evidence>
<evidence type="ECO:0000313" key="3">
    <source>
        <dbReference type="EMBL" id="KAF5334446.1"/>
    </source>
</evidence>
<dbReference type="AlphaFoldDB" id="A0A8H5C3N8"/>
<dbReference type="SMART" id="SM00427">
    <property type="entry name" value="H2B"/>
    <property type="match status" value="1"/>
</dbReference>
<dbReference type="Gene3D" id="1.10.20.10">
    <property type="entry name" value="Histone, subunit A"/>
    <property type="match status" value="1"/>
</dbReference>
<proteinExistence type="inferred from homology"/>
<gene>
    <name evidence="3" type="ORF">D9611_014475</name>
</gene>
<dbReference type="InterPro" id="IPR009072">
    <property type="entry name" value="Histone-fold"/>
</dbReference>
<keyword evidence="4" id="KW-1185">Reference proteome</keyword>
<dbReference type="SUPFAM" id="SSF47113">
    <property type="entry name" value="Histone-fold"/>
    <property type="match status" value="1"/>
</dbReference>
<feature type="compositionally biased region" description="Polar residues" evidence="2">
    <location>
        <begin position="158"/>
        <end position="169"/>
    </location>
</feature>
<reference evidence="3 4" key="1">
    <citation type="journal article" date="2020" name="ISME J.">
        <title>Uncovering the hidden diversity of litter-decomposition mechanisms in mushroom-forming fungi.</title>
        <authorList>
            <person name="Floudas D."/>
            <person name="Bentzer J."/>
            <person name="Ahren D."/>
            <person name="Johansson T."/>
            <person name="Persson P."/>
            <person name="Tunlid A."/>
        </authorList>
    </citation>
    <scope>NUCLEOTIDE SEQUENCE [LARGE SCALE GENOMIC DNA]</scope>
    <source>
        <strain evidence="3 4">CBS 175.51</strain>
    </source>
</reference>
<comment type="similarity">
    <text evidence="1">Belongs to the histone H2B family.</text>
</comment>
<dbReference type="GO" id="GO:0003677">
    <property type="term" value="F:DNA binding"/>
    <property type="evidence" value="ECO:0007669"/>
    <property type="project" value="InterPro"/>
</dbReference>
<dbReference type="InterPro" id="IPR000558">
    <property type="entry name" value="Histone_H2B"/>
</dbReference>
<dbReference type="Proteomes" id="UP000541558">
    <property type="component" value="Unassembled WGS sequence"/>
</dbReference>
<sequence>MAVILIPHPPLPRRPTSLLSIDSGPRIDRPRSCGSPLTSAIFCAPSRRSTDNWNSSNADELEWEWKPDQVLTHLVTPFNGPSPNLTFWTPSSSTLRTSEPTTRPTTPGSSYHSAHNIPVPLRLHLNTTSLHLAQLNDDHPTTTADGDKKKRKEIDNDTGISNRRWPSSTRDGHPQHVLNRPRYRYLQQAVAILNLFVNGTGISISDDHPQLVLNRQRHRYLEQAMAILNSFANNIFDPRLYCAAGCVLQGAHSTTLRHLSHLYLASNDAKTSSAIRHTSTSRLTTLILPRPPSTPLPRVQRRQDILRHPPHFYFASNDADPSSTAFYTSTSRLTTPRHPPPSATPLPRVQRRRSVLCRLPHLLITAGLLDATISRPQPNSILISQLVLLCILSLTRALAITGMDAKTSCPIPCVPPTNATPRYTPRWTPSSSLYIHVSKSAPAKLSEGAKAAKKTSKPVVADGDKKKCKKVRKETYSSYIYMGPSFSAPISRNKAMAILNSFVNDIFERIATEASMNSPSMLSLRGIPKFSSAGAK</sequence>
<name>A0A8H5C3N8_9AGAR</name>
<feature type="region of interest" description="Disordered" evidence="2">
    <location>
        <begin position="329"/>
        <end position="348"/>
    </location>
</feature>
<evidence type="ECO:0000313" key="4">
    <source>
        <dbReference type="Proteomes" id="UP000541558"/>
    </source>
</evidence>
<protein>
    <submittedName>
        <fullName evidence="3">Uncharacterized protein</fullName>
    </submittedName>
</protein>
<dbReference type="GO" id="GO:0030527">
    <property type="term" value="F:structural constituent of chromatin"/>
    <property type="evidence" value="ECO:0007669"/>
    <property type="project" value="InterPro"/>
</dbReference>
<comment type="caution">
    <text evidence="3">The sequence shown here is derived from an EMBL/GenBank/DDBJ whole genome shotgun (WGS) entry which is preliminary data.</text>
</comment>
<organism evidence="3 4">
    <name type="scientific">Ephemerocybe angulata</name>
    <dbReference type="NCBI Taxonomy" id="980116"/>
    <lineage>
        <taxon>Eukaryota</taxon>
        <taxon>Fungi</taxon>
        <taxon>Dikarya</taxon>
        <taxon>Basidiomycota</taxon>
        <taxon>Agaricomycotina</taxon>
        <taxon>Agaricomycetes</taxon>
        <taxon>Agaricomycetidae</taxon>
        <taxon>Agaricales</taxon>
        <taxon>Agaricineae</taxon>
        <taxon>Psathyrellaceae</taxon>
        <taxon>Ephemerocybe</taxon>
    </lineage>
</organism>
<dbReference type="EMBL" id="JAACJK010000069">
    <property type="protein sequence ID" value="KAF5334446.1"/>
    <property type="molecule type" value="Genomic_DNA"/>
</dbReference>